<dbReference type="Pfam" id="PF00067">
    <property type="entry name" value="p450"/>
    <property type="match status" value="1"/>
</dbReference>
<evidence type="ECO:0008006" key="9">
    <source>
        <dbReference type="Google" id="ProtNLM"/>
    </source>
</evidence>
<reference evidence="7" key="1">
    <citation type="submission" date="2020-11" db="EMBL/GenBank/DDBJ databases">
        <authorList>
            <person name="Tran Van P."/>
        </authorList>
    </citation>
    <scope>NUCLEOTIDE SEQUENCE</scope>
</reference>
<dbReference type="PROSITE" id="PS00086">
    <property type="entry name" value="CYTOCHROME_P450"/>
    <property type="match status" value="1"/>
</dbReference>
<dbReference type="GO" id="GO:0020037">
    <property type="term" value="F:heme binding"/>
    <property type="evidence" value="ECO:0007669"/>
    <property type="project" value="InterPro"/>
</dbReference>
<evidence type="ECO:0000256" key="1">
    <source>
        <dbReference type="ARBA" id="ARBA00010617"/>
    </source>
</evidence>
<name>A0A7R9MR50_9ACAR</name>
<evidence type="ECO:0000313" key="8">
    <source>
        <dbReference type="Proteomes" id="UP000728032"/>
    </source>
</evidence>
<evidence type="ECO:0000313" key="7">
    <source>
        <dbReference type="EMBL" id="CAD7665003.1"/>
    </source>
</evidence>
<comment type="cofactor">
    <cofactor evidence="5">
        <name>heme</name>
        <dbReference type="ChEBI" id="CHEBI:30413"/>
    </cofactor>
</comment>
<dbReference type="SUPFAM" id="SSF48264">
    <property type="entry name" value="Cytochrome P450"/>
    <property type="match status" value="1"/>
</dbReference>
<evidence type="ECO:0000256" key="4">
    <source>
        <dbReference type="ARBA" id="ARBA00023033"/>
    </source>
</evidence>
<dbReference type="InterPro" id="IPR036396">
    <property type="entry name" value="Cyt_P450_sf"/>
</dbReference>
<dbReference type="PANTHER" id="PTHR24300">
    <property type="entry name" value="CYTOCHROME P450 508A4-RELATED"/>
    <property type="match status" value="1"/>
</dbReference>
<dbReference type="OrthoDB" id="6511124at2759"/>
<dbReference type="GO" id="GO:0004497">
    <property type="term" value="F:monooxygenase activity"/>
    <property type="evidence" value="ECO:0007669"/>
    <property type="project" value="UniProtKB-KW"/>
</dbReference>
<keyword evidence="2 5" id="KW-0479">Metal-binding</keyword>
<feature type="binding site" description="axial binding residue" evidence="5">
    <location>
        <position position="183"/>
    </location>
    <ligand>
        <name>heme</name>
        <dbReference type="ChEBI" id="CHEBI:30413"/>
    </ligand>
    <ligandPart>
        <name>Fe</name>
        <dbReference type="ChEBI" id="CHEBI:18248"/>
    </ligandPart>
</feature>
<protein>
    <recommendedName>
        <fullName evidence="9">Cytochrome P450</fullName>
    </recommendedName>
</protein>
<dbReference type="InterPro" id="IPR050182">
    <property type="entry name" value="Cytochrome_P450_fam2"/>
</dbReference>
<evidence type="ECO:0000256" key="5">
    <source>
        <dbReference type="PIRSR" id="PIRSR602401-1"/>
    </source>
</evidence>
<dbReference type="AlphaFoldDB" id="A0A7R9MR50"/>
<feature type="non-terminal residue" evidence="7">
    <location>
        <position position="1"/>
    </location>
</feature>
<dbReference type="GO" id="GO:0005506">
    <property type="term" value="F:iron ion binding"/>
    <property type="evidence" value="ECO:0007669"/>
    <property type="project" value="InterPro"/>
</dbReference>
<keyword evidence="8" id="KW-1185">Reference proteome</keyword>
<evidence type="ECO:0000256" key="6">
    <source>
        <dbReference type="RuleBase" id="RU000461"/>
    </source>
</evidence>
<evidence type="ECO:0000256" key="3">
    <source>
        <dbReference type="ARBA" id="ARBA00023004"/>
    </source>
</evidence>
<dbReference type="Proteomes" id="UP000728032">
    <property type="component" value="Unassembled WGS sequence"/>
</dbReference>
<dbReference type="Gene3D" id="1.10.630.10">
    <property type="entry name" value="Cytochrome P450"/>
    <property type="match status" value="1"/>
</dbReference>
<comment type="similarity">
    <text evidence="1 6">Belongs to the cytochrome P450 family.</text>
</comment>
<keyword evidence="3 5" id="KW-0408">Iron</keyword>
<dbReference type="GO" id="GO:0016705">
    <property type="term" value="F:oxidoreductase activity, acting on paired donors, with incorporation or reduction of molecular oxygen"/>
    <property type="evidence" value="ECO:0007669"/>
    <property type="project" value="InterPro"/>
</dbReference>
<dbReference type="InterPro" id="IPR002401">
    <property type="entry name" value="Cyt_P450_E_grp-I"/>
</dbReference>
<gene>
    <name evidence="7" type="ORF">ONB1V03_LOCUS21561</name>
</gene>
<dbReference type="InterPro" id="IPR017972">
    <property type="entry name" value="Cyt_P450_CS"/>
</dbReference>
<dbReference type="PRINTS" id="PR00385">
    <property type="entry name" value="P450"/>
</dbReference>
<sequence>ESIVRDFCDALILAKNEALLEGKESAPYLNDDNITMVVWDLFIAGVDTTHNTFKWLLLLVAYYPEVQNRLRQEISDKIGDRMPVQQDIHECHYIQAFISETMRYRLVVPLALFHKAVVNTNIGIHTIPEGTGVFLNLYSILNDEKHWANPDQFRPERFLDSEGRYVTVKPQAYVPFGVGRRICLGEKLAIVELFMVLVRFLQSTTDYDIRVTDGTDLEPNYHINEGII</sequence>
<organism evidence="7">
    <name type="scientific">Oppiella nova</name>
    <dbReference type="NCBI Taxonomy" id="334625"/>
    <lineage>
        <taxon>Eukaryota</taxon>
        <taxon>Metazoa</taxon>
        <taxon>Ecdysozoa</taxon>
        <taxon>Arthropoda</taxon>
        <taxon>Chelicerata</taxon>
        <taxon>Arachnida</taxon>
        <taxon>Acari</taxon>
        <taxon>Acariformes</taxon>
        <taxon>Sarcoptiformes</taxon>
        <taxon>Oribatida</taxon>
        <taxon>Brachypylina</taxon>
        <taxon>Oppioidea</taxon>
        <taxon>Oppiidae</taxon>
        <taxon>Oppiella</taxon>
    </lineage>
</organism>
<feature type="non-terminal residue" evidence="7">
    <location>
        <position position="228"/>
    </location>
</feature>
<dbReference type="PRINTS" id="PR00463">
    <property type="entry name" value="EP450I"/>
</dbReference>
<keyword evidence="5 6" id="KW-0349">Heme</keyword>
<keyword evidence="4 6" id="KW-0503">Monooxygenase</keyword>
<proteinExistence type="inferred from homology"/>
<dbReference type="InterPro" id="IPR001128">
    <property type="entry name" value="Cyt_P450"/>
</dbReference>
<keyword evidence="6" id="KW-0560">Oxidoreductase</keyword>
<dbReference type="EMBL" id="OC957373">
    <property type="protein sequence ID" value="CAD7665003.1"/>
    <property type="molecule type" value="Genomic_DNA"/>
</dbReference>
<accession>A0A7R9MR50</accession>
<dbReference type="EMBL" id="CAJPVJ010042548">
    <property type="protein sequence ID" value="CAG2182140.1"/>
    <property type="molecule type" value="Genomic_DNA"/>
</dbReference>
<evidence type="ECO:0000256" key="2">
    <source>
        <dbReference type="ARBA" id="ARBA00022723"/>
    </source>
</evidence>